<evidence type="ECO:0000256" key="5">
    <source>
        <dbReference type="SAM" id="Phobius"/>
    </source>
</evidence>
<feature type="transmembrane region" description="Helical" evidence="5">
    <location>
        <begin position="20"/>
        <end position="38"/>
    </location>
</feature>
<evidence type="ECO:0000313" key="8">
    <source>
        <dbReference type="Proteomes" id="UP001327560"/>
    </source>
</evidence>
<evidence type="ECO:0000256" key="2">
    <source>
        <dbReference type="ARBA" id="ARBA00022692"/>
    </source>
</evidence>
<proteinExistence type="predicted"/>
<dbReference type="InterPro" id="IPR044839">
    <property type="entry name" value="NDR1-like"/>
</dbReference>
<evidence type="ECO:0000256" key="3">
    <source>
        <dbReference type="ARBA" id="ARBA00022989"/>
    </source>
</evidence>
<sequence>MSSSDDSCCWCCCCELLCKLVGLVVSIGITILIWWLIFQPRLPRAIVEEIRLSNFNLTDSSTVLRFNLTVRLALRNPNKRVRIYYDSLEAAVLYHGMHLQSTPLPPFFQHTKSTAALPAEFGGRAADAGPVAAFYGTEKSQGRYNFEVKLDARLRMKLGIIKIGHFKPKFDCKVEIAAPQGGGGLSVSMGTWACDR</sequence>
<dbReference type="GO" id="GO:0009506">
    <property type="term" value="C:plasmodesma"/>
    <property type="evidence" value="ECO:0007669"/>
    <property type="project" value="TreeGrafter"/>
</dbReference>
<keyword evidence="2 5" id="KW-0812">Transmembrane</keyword>
<evidence type="ECO:0000313" key="7">
    <source>
        <dbReference type="EMBL" id="WOL02313.1"/>
    </source>
</evidence>
<gene>
    <name evidence="7" type="ORF">Cni_G11032</name>
</gene>
<dbReference type="GO" id="GO:0098542">
    <property type="term" value="P:defense response to other organism"/>
    <property type="evidence" value="ECO:0007669"/>
    <property type="project" value="InterPro"/>
</dbReference>
<comment type="subcellular location">
    <subcellularLocation>
        <location evidence="1">Membrane</location>
        <topology evidence="1">Single-pass membrane protein</topology>
    </subcellularLocation>
</comment>
<dbReference type="Pfam" id="PF03168">
    <property type="entry name" value="LEA_2"/>
    <property type="match status" value="1"/>
</dbReference>
<keyword evidence="8" id="KW-1185">Reference proteome</keyword>
<dbReference type="InterPro" id="IPR004864">
    <property type="entry name" value="LEA_2"/>
</dbReference>
<dbReference type="Proteomes" id="UP001327560">
    <property type="component" value="Chromosome 3"/>
</dbReference>
<evidence type="ECO:0000256" key="4">
    <source>
        <dbReference type="ARBA" id="ARBA00023136"/>
    </source>
</evidence>
<protein>
    <recommendedName>
        <fullName evidence="6">Late embryogenesis abundant protein LEA-2 subgroup domain-containing protein</fullName>
    </recommendedName>
</protein>
<organism evidence="7 8">
    <name type="scientific">Canna indica</name>
    <name type="common">Indian-shot</name>
    <dbReference type="NCBI Taxonomy" id="4628"/>
    <lineage>
        <taxon>Eukaryota</taxon>
        <taxon>Viridiplantae</taxon>
        <taxon>Streptophyta</taxon>
        <taxon>Embryophyta</taxon>
        <taxon>Tracheophyta</taxon>
        <taxon>Spermatophyta</taxon>
        <taxon>Magnoliopsida</taxon>
        <taxon>Liliopsida</taxon>
        <taxon>Zingiberales</taxon>
        <taxon>Cannaceae</taxon>
        <taxon>Canna</taxon>
    </lineage>
</organism>
<accession>A0AAQ3K5B7</accession>
<dbReference type="PANTHER" id="PTHR31415">
    <property type="entry name" value="OS05G0367900 PROTEIN"/>
    <property type="match status" value="1"/>
</dbReference>
<evidence type="ECO:0000259" key="6">
    <source>
        <dbReference type="Pfam" id="PF03168"/>
    </source>
</evidence>
<reference evidence="7 8" key="1">
    <citation type="submission" date="2023-10" db="EMBL/GenBank/DDBJ databases">
        <title>Chromosome-scale genome assembly provides insights into flower coloration mechanisms of Canna indica.</title>
        <authorList>
            <person name="Li C."/>
        </authorList>
    </citation>
    <scope>NUCLEOTIDE SEQUENCE [LARGE SCALE GENOMIC DNA]</scope>
    <source>
        <tissue evidence="7">Flower</tissue>
    </source>
</reference>
<name>A0AAQ3K5B7_9LILI</name>
<evidence type="ECO:0000256" key="1">
    <source>
        <dbReference type="ARBA" id="ARBA00004167"/>
    </source>
</evidence>
<dbReference type="GO" id="GO:0005886">
    <property type="term" value="C:plasma membrane"/>
    <property type="evidence" value="ECO:0007669"/>
    <property type="project" value="TreeGrafter"/>
</dbReference>
<feature type="domain" description="Late embryogenesis abundant protein LEA-2 subgroup" evidence="6">
    <location>
        <begin position="72"/>
        <end position="173"/>
    </location>
</feature>
<dbReference type="PANTHER" id="PTHR31415:SF16">
    <property type="entry name" value="HARPIN-INDUCED PROTEIN 1 CONTAINING PROTEIN"/>
    <property type="match status" value="1"/>
</dbReference>
<keyword evidence="4 5" id="KW-0472">Membrane</keyword>
<dbReference type="AlphaFoldDB" id="A0AAQ3K5B7"/>
<keyword evidence="3 5" id="KW-1133">Transmembrane helix</keyword>
<dbReference type="EMBL" id="CP136892">
    <property type="protein sequence ID" value="WOL02313.1"/>
    <property type="molecule type" value="Genomic_DNA"/>
</dbReference>